<dbReference type="KEGG" id="pfla:Pflav_044660"/>
<sequence>MQQHDELRRRRHHPECGRHYKISDMAHQFDSPLPSQAQTDFQVMHDGLRTGHPTSNQLQMHGMQNNNPNEHDEGFEISDGGDAEADLVDEAVERAHAAYAAALTTAMNAGGLTAAEQTELSWLTTCQAYTIEGPPAVEVPASNRHCGRNSDQGQLERARGHGARWLHIEISRYIRDSSSIDPTVFNSIQPALRAIAAG</sequence>
<reference evidence="1 2" key="2">
    <citation type="submission" date="2020-03" db="EMBL/GenBank/DDBJ databases">
        <authorList>
            <person name="Ichikawa N."/>
            <person name="Kimura A."/>
            <person name="Kitahashi Y."/>
            <person name="Uohara A."/>
        </authorList>
    </citation>
    <scope>NUCLEOTIDE SEQUENCE [LARGE SCALE GENOMIC DNA]</scope>
    <source>
        <strain evidence="1 2">NBRC 107702</strain>
    </source>
</reference>
<protein>
    <submittedName>
        <fullName evidence="1">Uncharacterized protein</fullName>
    </submittedName>
</protein>
<gene>
    <name evidence="1" type="ORF">Pflav_044660</name>
</gene>
<dbReference type="AlphaFoldDB" id="A0A6F8XW47"/>
<name>A0A6F8XW47_9ACTN</name>
<dbReference type="EMBL" id="AP022870">
    <property type="protein sequence ID" value="BCB78056.1"/>
    <property type="molecule type" value="Genomic_DNA"/>
</dbReference>
<proteinExistence type="predicted"/>
<organism evidence="1 2">
    <name type="scientific">Phytohabitans flavus</name>
    <dbReference type="NCBI Taxonomy" id="1076124"/>
    <lineage>
        <taxon>Bacteria</taxon>
        <taxon>Bacillati</taxon>
        <taxon>Actinomycetota</taxon>
        <taxon>Actinomycetes</taxon>
        <taxon>Micromonosporales</taxon>
        <taxon>Micromonosporaceae</taxon>
    </lineage>
</organism>
<accession>A0A6F8XW47</accession>
<evidence type="ECO:0000313" key="1">
    <source>
        <dbReference type="EMBL" id="BCB78056.1"/>
    </source>
</evidence>
<reference evidence="1 2" key="1">
    <citation type="submission" date="2020-03" db="EMBL/GenBank/DDBJ databases">
        <title>Whole genome shotgun sequence of Phytohabitans flavus NBRC 107702.</title>
        <authorList>
            <person name="Komaki H."/>
            <person name="Tamura T."/>
        </authorList>
    </citation>
    <scope>NUCLEOTIDE SEQUENCE [LARGE SCALE GENOMIC DNA]</scope>
    <source>
        <strain evidence="1 2">NBRC 107702</strain>
    </source>
</reference>
<keyword evidence="2" id="KW-1185">Reference proteome</keyword>
<evidence type="ECO:0000313" key="2">
    <source>
        <dbReference type="Proteomes" id="UP000502508"/>
    </source>
</evidence>
<dbReference type="Proteomes" id="UP000502508">
    <property type="component" value="Chromosome"/>
</dbReference>